<keyword evidence="3" id="KW-0863">Zinc-finger</keyword>
<dbReference type="InterPro" id="IPR036875">
    <property type="entry name" value="Znf_CCHC_sf"/>
</dbReference>
<keyword evidence="1" id="KW-0378">Hydrolase</keyword>
<dbReference type="SMART" id="SM00343">
    <property type="entry name" value="ZnF_C2HC"/>
    <property type="match status" value="2"/>
</dbReference>
<dbReference type="Gene3D" id="3.30.420.10">
    <property type="entry name" value="Ribonuclease H-like superfamily/Ribonuclease H"/>
    <property type="match status" value="1"/>
</dbReference>
<evidence type="ECO:0000259" key="5">
    <source>
        <dbReference type="PROSITE" id="PS50158"/>
    </source>
</evidence>
<feature type="region of interest" description="Disordered" evidence="4">
    <location>
        <begin position="233"/>
        <end position="259"/>
    </location>
</feature>
<feature type="compositionally biased region" description="Basic and acidic residues" evidence="4">
    <location>
        <begin position="34"/>
        <end position="47"/>
    </location>
</feature>
<dbReference type="Gene3D" id="3.10.10.10">
    <property type="entry name" value="HIV Type 1 Reverse Transcriptase, subunit A, domain 1"/>
    <property type="match status" value="2"/>
</dbReference>
<dbReference type="PANTHER" id="PTHR37984:SF15">
    <property type="entry name" value="INTEGRASE CATALYTIC DOMAIN-CONTAINING PROTEIN"/>
    <property type="match status" value="1"/>
</dbReference>
<feature type="region of interest" description="Disordered" evidence="4">
    <location>
        <begin position="1"/>
        <end position="58"/>
    </location>
</feature>
<evidence type="ECO:0008006" key="8">
    <source>
        <dbReference type="Google" id="ProtNLM"/>
    </source>
</evidence>
<organism evidence="7">
    <name type="scientific">Tanacetum cinerariifolium</name>
    <name type="common">Dalmatian daisy</name>
    <name type="synonym">Chrysanthemum cinerariifolium</name>
    <dbReference type="NCBI Taxonomy" id="118510"/>
    <lineage>
        <taxon>Eukaryota</taxon>
        <taxon>Viridiplantae</taxon>
        <taxon>Streptophyta</taxon>
        <taxon>Embryophyta</taxon>
        <taxon>Tracheophyta</taxon>
        <taxon>Spermatophyta</taxon>
        <taxon>Magnoliopsida</taxon>
        <taxon>eudicotyledons</taxon>
        <taxon>Gunneridae</taxon>
        <taxon>Pentapetalae</taxon>
        <taxon>asterids</taxon>
        <taxon>campanulids</taxon>
        <taxon>Asterales</taxon>
        <taxon>Asteraceae</taxon>
        <taxon>Asteroideae</taxon>
        <taxon>Anthemideae</taxon>
        <taxon>Anthemidinae</taxon>
        <taxon>Tanacetum</taxon>
    </lineage>
</organism>
<keyword evidence="2" id="KW-0238">DNA-binding</keyword>
<evidence type="ECO:0000256" key="2">
    <source>
        <dbReference type="ARBA" id="ARBA00023125"/>
    </source>
</evidence>
<dbReference type="CDD" id="cd00303">
    <property type="entry name" value="retropepsin_like"/>
    <property type="match status" value="1"/>
</dbReference>
<dbReference type="InterPro" id="IPR001584">
    <property type="entry name" value="Integrase_cat-core"/>
</dbReference>
<proteinExistence type="predicted"/>
<dbReference type="GO" id="GO:0008233">
    <property type="term" value="F:peptidase activity"/>
    <property type="evidence" value="ECO:0007669"/>
    <property type="project" value="UniProtKB-KW"/>
</dbReference>
<dbReference type="PROSITE" id="PS50994">
    <property type="entry name" value="INTEGRASE"/>
    <property type="match status" value="1"/>
</dbReference>
<feature type="domain" description="Integrase catalytic" evidence="6">
    <location>
        <begin position="792"/>
        <end position="889"/>
    </location>
</feature>
<comment type="caution">
    <text evidence="7">The sequence shown here is derived from an EMBL/GenBank/DDBJ whole genome shotgun (WGS) entry which is preliminary data.</text>
</comment>
<dbReference type="SUPFAM" id="SSF57756">
    <property type="entry name" value="Retrovirus zinc finger-like domains"/>
    <property type="match status" value="1"/>
</dbReference>
<keyword evidence="3" id="KW-0479">Metal-binding</keyword>
<dbReference type="InterPro" id="IPR041577">
    <property type="entry name" value="RT_RNaseH_2"/>
</dbReference>
<dbReference type="Pfam" id="PF17919">
    <property type="entry name" value="RT_RNaseH_2"/>
    <property type="match status" value="1"/>
</dbReference>
<dbReference type="EMBL" id="BKCJ010005292">
    <property type="protein sequence ID" value="GEU65925.1"/>
    <property type="molecule type" value="Genomic_DNA"/>
</dbReference>
<reference evidence="7" key="1">
    <citation type="journal article" date="2019" name="Sci. Rep.">
        <title>Draft genome of Tanacetum cinerariifolium, the natural source of mosquito coil.</title>
        <authorList>
            <person name="Yamashiro T."/>
            <person name="Shiraishi A."/>
            <person name="Satake H."/>
            <person name="Nakayama K."/>
        </authorList>
    </citation>
    <scope>NUCLEOTIDE SEQUENCE</scope>
</reference>
<keyword evidence="1" id="KW-0645">Protease</keyword>
<dbReference type="PANTHER" id="PTHR37984">
    <property type="entry name" value="PROTEIN CBG26694"/>
    <property type="match status" value="1"/>
</dbReference>
<dbReference type="GO" id="GO:0008270">
    <property type="term" value="F:zinc ion binding"/>
    <property type="evidence" value="ECO:0007669"/>
    <property type="project" value="UniProtKB-KW"/>
</dbReference>
<feature type="domain" description="CCHC-type" evidence="5">
    <location>
        <begin position="297"/>
        <end position="311"/>
    </location>
</feature>
<dbReference type="SUPFAM" id="SSF56672">
    <property type="entry name" value="DNA/RNA polymerases"/>
    <property type="match status" value="1"/>
</dbReference>
<dbReference type="PROSITE" id="PS50158">
    <property type="entry name" value="ZF_CCHC"/>
    <property type="match status" value="1"/>
</dbReference>
<dbReference type="InterPro" id="IPR050951">
    <property type="entry name" value="Retrovirus_Pol_polyprotein"/>
</dbReference>
<dbReference type="AlphaFoldDB" id="A0A699GNK4"/>
<evidence type="ECO:0000256" key="4">
    <source>
        <dbReference type="SAM" id="MobiDB-lite"/>
    </source>
</evidence>
<dbReference type="GO" id="GO:0003677">
    <property type="term" value="F:DNA binding"/>
    <property type="evidence" value="ECO:0007669"/>
    <property type="project" value="UniProtKB-KW"/>
</dbReference>
<accession>A0A699GNK4</accession>
<gene>
    <name evidence="7" type="ORF">Tci_037903</name>
</gene>
<sequence length="1020" mass="115516">MPPRMRTRSAGRPAAESLEGGTGVRVGRGGKGRRPWEGNDERVDDLNGQRNNQGMGANEGVKGVIENVEGANMGAPDFLTIENIGNVLVNGNRVGCSFKEFLACNSKEYDGMGGVVVLTRWIEKIDIVQDMSGCSIDQKVKYTSSSFVGKALTCWNSQICTLSREVVASMFHELARLVPHLVTPKSMKIERYVYGLDPQIRGMVAAIKPKTMQKVVRISGALTDEAVRNGSIKKVEKRGNVREPNKDKNGRDDNKRTRTGNAFATIANLVGRENVGAWLKCATCNSYHALGGPCRTCFNCNLSGHLAKNCRGVPRNVNPVNARNPPVRACYECGSTDHVRSACLRLNRAQGSGGNRPNQIVTNKEGQGRGNQWNQARGRAFMLGAEEARQDPNIVTVRIEPSELGFRYEIEIASGKLVEIDKVIKGCKLEIEGHIFDNDLISFRHGSFDVIIGMDWLSNHKAEIICHEKMVRIPLLDGKVLKVLGERPKEKVRVLMSAKASDKNQEEIVVVRDFPEVFSDDLSGLPPVRVIEFQIELIPGATPVAKSPYRLTPSELEELSRQLKELQDKDLRSGYHQLRVHEDDIPKTAFRTHYGLFEFTKCKTFYWSEEHELAFQTLKDKLCNAPVLALPNGSKDFVVYYDASGIGLGCVLMQRELFSDYDYEIRYHPSKANVVADALSRKERVKPKRKGLDEMIEQRSDETMYYLDRIWVPLKGEVLVAWNKKDIVEYVSKCLTCLKAKAEHQKPSGLLQQPEILIWKWEGITMDLVTKLPRTSSGHDTIWVIMDRLTKHGVPISIISNRGSLFTSRFWQSMQEVLGTHLYMITTYHPQIDGQSERTIQTLEDILRACVLDFRGSWDVRLLLVKFSYNNSYHSSVRCALFEALYGRKCRSPIIRDEDRLKAARDRQKSYADKRRKPLGFSVGDYVLLKVSPWKGVVRFGKKGKLASRFVGPFEIIKKVGPVAYRWIQVDAKLNFVEEPVEILERGFRKLKRSRITIVKVRWNSKRGPEFMWEREDQMN</sequence>
<dbReference type="InterPro" id="IPR021109">
    <property type="entry name" value="Peptidase_aspartic_dom_sf"/>
</dbReference>
<evidence type="ECO:0000256" key="1">
    <source>
        <dbReference type="ARBA" id="ARBA00022670"/>
    </source>
</evidence>
<dbReference type="InterPro" id="IPR012337">
    <property type="entry name" value="RNaseH-like_sf"/>
</dbReference>
<keyword evidence="3" id="KW-0862">Zinc</keyword>
<feature type="compositionally biased region" description="Basic and acidic residues" evidence="4">
    <location>
        <begin position="233"/>
        <end position="256"/>
    </location>
</feature>
<dbReference type="InterPro" id="IPR043502">
    <property type="entry name" value="DNA/RNA_pol_sf"/>
</dbReference>
<dbReference type="InterPro" id="IPR056924">
    <property type="entry name" value="SH3_Tf2-1"/>
</dbReference>
<dbReference type="GO" id="GO:0015074">
    <property type="term" value="P:DNA integration"/>
    <property type="evidence" value="ECO:0007669"/>
    <property type="project" value="InterPro"/>
</dbReference>
<evidence type="ECO:0000256" key="3">
    <source>
        <dbReference type="PROSITE-ProRule" id="PRU00047"/>
    </source>
</evidence>
<protein>
    <recommendedName>
        <fullName evidence="8">Reverse transcriptase domain-containing protein</fullName>
    </recommendedName>
</protein>
<name>A0A699GNK4_TANCI</name>
<dbReference type="Pfam" id="PF24626">
    <property type="entry name" value="SH3_Tf2-1"/>
    <property type="match status" value="1"/>
</dbReference>
<evidence type="ECO:0000313" key="7">
    <source>
        <dbReference type="EMBL" id="GEU65925.1"/>
    </source>
</evidence>
<dbReference type="InterPro" id="IPR001878">
    <property type="entry name" value="Znf_CCHC"/>
</dbReference>
<dbReference type="Gene3D" id="2.40.70.10">
    <property type="entry name" value="Acid Proteases"/>
    <property type="match status" value="1"/>
</dbReference>
<evidence type="ECO:0000259" key="6">
    <source>
        <dbReference type="PROSITE" id="PS50994"/>
    </source>
</evidence>
<dbReference type="Pfam" id="PF08284">
    <property type="entry name" value="RVP_2"/>
    <property type="match status" value="1"/>
</dbReference>
<dbReference type="SUPFAM" id="SSF53098">
    <property type="entry name" value="Ribonuclease H-like"/>
    <property type="match status" value="1"/>
</dbReference>
<dbReference type="GO" id="GO:0006508">
    <property type="term" value="P:proteolysis"/>
    <property type="evidence" value="ECO:0007669"/>
    <property type="project" value="UniProtKB-KW"/>
</dbReference>
<dbReference type="InterPro" id="IPR036397">
    <property type="entry name" value="RNaseH_sf"/>
</dbReference>
<dbReference type="Gene3D" id="4.10.60.10">
    <property type="entry name" value="Zinc finger, CCHC-type"/>
    <property type="match status" value="1"/>
</dbReference>